<evidence type="ECO:0000259" key="2">
    <source>
        <dbReference type="Pfam" id="PF14016"/>
    </source>
</evidence>
<evidence type="ECO:0000313" key="3">
    <source>
        <dbReference type="EMBL" id="GHC99275.1"/>
    </source>
</evidence>
<accession>A0A919CBK5</accession>
<protein>
    <recommendedName>
        <fullName evidence="2">DUF4232 domain-containing protein</fullName>
    </recommendedName>
</protein>
<reference evidence="3" key="1">
    <citation type="journal article" date="2014" name="Int. J. Syst. Evol. Microbiol.">
        <title>Complete genome sequence of Corynebacterium casei LMG S-19264T (=DSM 44701T), isolated from a smear-ripened cheese.</title>
        <authorList>
            <consortium name="US DOE Joint Genome Institute (JGI-PGF)"/>
            <person name="Walter F."/>
            <person name="Albersmeier A."/>
            <person name="Kalinowski J."/>
            <person name="Ruckert C."/>
        </authorList>
    </citation>
    <scope>NUCLEOTIDE SEQUENCE</scope>
    <source>
        <strain evidence="3">JCM 4637</strain>
    </source>
</reference>
<sequence>MGGTIQQAGRLLVISNAVRTGQQALSTDAEEEIMRVRKLTFAALAVAAGLSLTACQNDDGAAQGGPASAPTNASSSGGEGATGGAGSGDATPDQGSGGSAGKSTTGGGSDTGGKVAKCRTDGLKITATDATVGGDEDKTVAVELKNTGGSACAISGFAGVDLKTKEGTLSAKRTGEPVVPGTLKSGESTYFGIHYPTNDTGGTGVRITGLVVTPPDETKSVVLAWPGAASLPVTDGSGKPVTVGPIGSAGQGGAQ</sequence>
<feature type="domain" description="DUF4232" evidence="2">
    <location>
        <begin position="118"/>
        <end position="246"/>
    </location>
</feature>
<feature type="region of interest" description="Disordered" evidence="1">
    <location>
        <begin position="59"/>
        <end position="115"/>
    </location>
</feature>
<dbReference type="Pfam" id="PF14016">
    <property type="entry name" value="DUF4232"/>
    <property type="match status" value="1"/>
</dbReference>
<organism evidence="3 4">
    <name type="scientific">Streptomyces finlayi</name>
    <dbReference type="NCBI Taxonomy" id="67296"/>
    <lineage>
        <taxon>Bacteria</taxon>
        <taxon>Bacillati</taxon>
        <taxon>Actinomycetota</taxon>
        <taxon>Actinomycetes</taxon>
        <taxon>Kitasatosporales</taxon>
        <taxon>Streptomycetaceae</taxon>
        <taxon>Streptomyces</taxon>
    </lineage>
</organism>
<name>A0A919CBK5_9ACTN</name>
<evidence type="ECO:0000256" key="1">
    <source>
        <dbReference type="SAM" id="MobiDB-lite"/>
    </source>
</evidence>
<gene>
    <name evidence="3" type="ORF">GCM10010334_42650</name>
</gene>
<feature type="compositionally biased region" description="Gly residues" evidence="1">
    <location>
        <begin position="77"/>
        <end position="87"/>
    </location>
</feature>
<dbReference type="AlphaFoldDB" id="A0A919CBK5"/>
<feature type="compositionally biased region" description="Gly residues" evidence="1">
    <location>
        <begin position="95"/>
        <end position="111"/>
    </location>
</feature>
<comment type="caution">
    <text evidence="3">The sequence shown here is derived from an EMBL/GenBank/DDBJ whole genome shotgun (WGS) entry which is preliminary data.</text>
</comment>
<dbReference type="InterPro" id="IPR025326">
    <property type="entry name" value="DUF4232"/>
</dbReference>
<reference evidence="3" key="2">
    <citation type="submission" date="2020-09" db="EMBL/GenBank/DDBJ databases">
        <authorList>
            <person name="Sun Q."/>
            <person name="Ohkuma M."/>
        </authorList>
    </citation>
    <scope>NUCLEOTIDE SEQUENCE</scope>
    <source>
        <strain evidence="3">JCM 4637</strain>
    </source>
</reference>
<dbReference type="EMBL" id="BMVC01000008">
    <property type="protein sequence ID" value="GHC99275.1"/>
    <property type="molecule type" value="Genomic_DNA"/>
</dbReference>
<dbReference type="Proteomes" id="UP000638353">
    <property type="component" value="Unassembled WGS sequence"/>
</dbReference>
<proteinExistence type="predicted"/>
<evidence type="ECO:0000313" key="4">
    <source>
        <dbReference type="Proteomes" id="UP000638353"/>
    </source>
</evidence>
<feature type="region of interest" description="Disordered" evidence="1">
    <location>
        <begin position="233"/>
        <end position="255"/>
    </location>
</feature>